<protein>
    <recommendedName>
        <fullName evidence="1">MATH domain-containing protein</fullName>
    </recommendedName>
</protein>
<dbReference type="InterPro" id="IPR002083">
    <property type="entry name" value="MATH/TRAF_dom"/>
</dbReference>
<dbReference type="SUPFAM" id="SSF49599">
    <property type="entry name" value="TRAF domain-like"/>
    <property type="match status" value="1"/>
</dbReference>
<organism evidence="2 3">
    <name type="scientific">Danionella cerebrum</name>
    <dbReference type="NCBI Taxonomy" id="2873325"/>
    <lineage>
        <taxon>Eukaryota</taxon>
        <taxon>Metazoa</taxon>
        <taxon>Chordata</taxon>
        <taxon>Craniata</taxon>
        <taxon>Vertebrata</taxon>
        <taxon>Euteleostomi</taxon>
        <taxon>Actinopterygii</taxon>
        <taxon>Neopterygii</taxon>
        <taxon>Teleostei</taxon>
        <taxon>Ostariophysi</taxon>
        <taxon>Cypriniformes</taxon>
        <taxon>Danionidae</taxon>
        <taxon>Danioninae</taxon>
        <taxon>Danionella</taxon>
    </lineage>
</organism>
<dbReference type="OrthoDB" id="289038at2759"/>
<proteinExistence type="predicted"/>
<reference evidence="2 3" key="1">
    <citation type="journal article" date="2019" name="Sci. Data">
        <title>Hybrid genome assembly and annotation of Danionella translucida.</title>
        <authorList>
            <person name="Kadobianskyi M."/>
            <person name="Schulze L."/>
            <person name="Schuelke M."/>
            <person name="Judkewitz B."/>
        </authorList>
    </citation>
    <scope>NUCLEOTIDE SEQUENCE [LARGE SCALE GENOMIC DNA]</scope>
    <source>
        <strain evidence="2 3">Bolton</strain>
    </source>
</reference>
<name>A0A553R4I7_9TELE</name>
<feature type="non-terminal residue" evidence="2">
    <location>
        <position position="200"/>
    </location>
</feature>
<dbReference type="STRING" id="623744.A0A553R4I7"/>
<dbReference type="AlphaFoldDB" id="A0A553R4I7"/>
<gene>
    <name evidence="2" type="ORF">DNTS_027275</name>
</gene>
<dbReference type="Gene3D" id="2.60.210.10">
    <property type="entry name" value="Apoptosis, Tumor Necrosis Factor Receptor Associated Protein 2, Chain A"/>
    <property type="match status" value="1"/>
</dbReference>
<evidence type="ECO:0000259" key="1">
    <source>
        <dbReference type="PROSITE" id="PS50144"/>
    </source>
</evidence>
<comment type="caution">
    <text evidence="2">The sequence shown here is derived from an EMBL/GenBank/DDBJ whole genome shotgun (WGS) entry which is preliminary data.</text>
</comment>
<feature type="domain" description="MATH" evidence="1">
    <location>
        <begin position="67"/>
        <end position="194"/>
    </location>
</feature>
<evidence type="ECO:0000313" key="3">
    <source>
        <dbReference type="Proteomes" id="UP000316079"/>
    </source>
</evidence>
<dbReference type="PANTHER" id="PTHR47022:SF1">
    <property type="entry name" value="BTB AND MATH DOMAIN-CONTAINING PROTEIN 36-RELATED"/>
    <property type="match status" value="1"/>
</dbReference>
<dbReference type="PROSITE" id="PS50144">
    <property type="entry name" value="MATH"/>
    <property type="match status" value="1"/>
</dbReference>
<feature type="non-terminal residue" evidence="2">
    <location>
        <position position="1"/>
    </location>
</feature>
<dbReference type="Proteomes" id="UP000316079">
    <property type="component" value="Unassembled WGS sequence"/>
</dbReference>
<dbReference type="PANTHER" id="PTHR47022">
    <property type="entry name" value="BTB AND MATH DOMAIN-CONTAINING PROTEIN 36-RELATED"/>
    <property type="match status" value="1"/>
</dbReference>
<dbReference type="EMBL" id="SRMA01025242">
    <property type="protein sequence ID" value="TRY97082.1"/>
    <property type="molecule type" value="Genomic_DNA"/>
</dbReference>
<sequence length="200" mass="23472">RHNRFRVLQISSACYNFFQQPTEAPPEKPVRDKGSQLAVNMKQKVCEQQLSDDDVDMEIENSRWRAGATVRFVVERISMLRESVISPPFFVRNLPWTILVKPRFNQNQPNDRRIGFYLQCNTESASRTWGCQAQAILRVINYKDEEMSFSRLTNHLYFYAENDWGFPAILPWDVLTDPARYFVEDDKVTFEVSVQADPPR</sequence>
<keyword evidence="3" id="KW-1185">Reference proteome</keyword>
<accession>A0A553R4I7</accession>
<dbReference type="InterPro" id="IPR008974">
    <property type="entry name" value="TRAF-like"/>
</dbReference>
<evidence type="ECO:0000313" key="2">
    <source>
        <dbReference type="EMBL" id="TRY97082.1"/>
    </source>
</evidence>
<dbReference type="Pfam" id="PF22486">
    <property type="entry name" value="MATH_2"/>
    <property type="match status" value="1"/>
</dbReference>
<dbReference type="SMART" id="SM00061">
    <property type="entry name" value="MATH"/>
    <property type="match status" value="1"/>
</dbReference>